<evidence type="ECO:0000256" key="11">
    <source>
        <dbReference type="ARBA" id="ARBA00022726"/>
    </source>
</evidence>
<dbReference type="SUPFAM" id="SSF53271">
    <property type="entry name" value="PRTase-like"/>
    <property type="match status" value="1"/>
</dbReference>
<organism evidence="14 15">
    <name type="scientific">Actinoallomurus iriomotensis</name>
    <dbReference type="NCBI Taxonomy" id="478107"/>
    <lineage>
        <taxon>Bacteria</taxon>
        <taxon>Bacillati</taxon>
        <taxon>Actinomycetota</taxon>
        <taxon>Actinomycetes</taxon>
        <taxon>Streptosporangiales</taxon>
        <taxon>Thermomonosporaceae</taxon>
        <taxon>Actinoallomurus</taxon>
    </lineage>
</organism>
<comment type="similarity">
    <text evidence="5 12">Belongs to the purine/pyrimidine phosphoribosyltransferase family.</text>
</comment>
<evidence type="ECO:0000256" key="9">
    <source>
        <dbReference type="ARBA" id="ARBA00022676"/>
    </source>
</evidence>
<dbReference type="InterPro" id="IPR005764">
    <property type="entry name" value="Ade_phspho_trans"/>
</dbReference>
<evidence type="ECO:0000256" key="2">
    <source>
        <dbReference type="ARBA" id="ARBA00003968"/>
    </source>
</evidence>
<evidence type="ECO:0000256" key="1">
    <source>
        <dbReference type="ARBA" id="ARBA00000868"/>
    </source>
</evidence>
<feature type="domain" description="Phosphoribosyltransferase" evidence="13">
    <location>
        <begin position="47"/>
        <end position="161"/>
    </location>
</feature>
<comment type="pathway">
    <text evidence="4 12">Purine metabolism; AMP biosynthesis via salvage pathway; AMP from adenine: step 1/1.</text>
</comment>
<comment type="catalytic activity">
    <reaction evidence="1 12">
        <text>AMP + diphosphate = 5-phospho-alpha-D-ribose 1-diphosphate + adenine</text>
        <dbReference type="Rhea" id="RHEA:16609"/>
        <dbReference type="ChEBI" id="CHEBI:16708"/>
        <dbReference type="ChEBI" id="CHEBI:33019"/>
        <dbReference type="ChEBI" id="CHEBI:58017"/>
        <dbReference type="ChEBI" id="CHEBI:456215"/>
        <dbReference type="EC" id="2.4.2.7"/>
    </reaction>
</comment>
<evidence type="ECO:0000256" key="12">
    <source>
        <dbReference type="HAMAP-Rule" id="MF_00004"/>
    </source>
</evidence>
<dbReference type="Pfam" id="PF00156">
    <property type="entry name" value="Pribosyltran"/>
    <property type="match status" value="1"/>
</dbReference>
<dbReference type="GO" id="GO:0003999">
    <property type="term" value="F:adenine phosphoribosyltransferase activity"/>
    <property type="evidence" value="ECO:0007669"/>
    <property type="project" value="UniProtKB-UniRule"/>
</dbReference>
<keyword evidence="11 12" id="KW-0660">Purine salvage</keyword>
<dbReference type="GO" id="GO:0006166">
    <property type="term" value="P:purine ribonucleoside salvage"/>
    <property type="evidence" value="ECO:0007669"/>
    <property type="project" value="UniProtKB-KW"/>
</dbReference>
<dbReference type="FunFam" id="3.40.50.2020:FF:000004">
    <property type="entry name" value="Adenine phosphoribosyltransferase"/>
    <property type="match status" value="1"/>
</dbReference>
<evidence type="ECO:0000256" key="6">
    <source>
        <dbReference type="ARBA" id="ARBA00011738"/>
    </source>
</evidence>
<reference evidence="14" key="1">
    <citation type="submission" date="2023-03" db="EMBL/GenBank/DDBJ databases">
        <title>Actinoallomurus iriomotensis NBRC 103681.</title>
        <authorList>
            <person name="Ichikawa N."/>
            <person name="Sato H."/>
            <person name="Tonouchi N."/>
        </authorList>
    </citation>
    <scope>NUCLEOTIDE SEQUENCE</scope>
    <source>
        <strain evidence="14">NBRC 103681</strain>
    </source>
</reference>
<dbReference type="GO" id="GO:0044209">
    <property type="term" value="P:AMP salvage"/>
    <property type="evidence" value="ECO:0007669"/>
    <property type="project" value="UniProtKB-UniRule"/>
</dbReference>
<comment type="subunit">
    <text evidence="6 12">Homodimer.</text>
</comment>
<gene>
    <name evidence="12 14" type="primary">apt</name>
    <name evidence="14" type="ORF">Airi01_011310</name>
</gene>
<proteinExistence type="inferred from homology"/>
<comment type="caution">
    <text evidence="14">The sequence shown here is derived from an EMBL/GenBank/DDBJ whole genome shotgun (WGS) entry which is preliminary data.</text>
</comment>
<dbReference type="GO" id="GO:0005737">
    <property type="term" value="C:cytoplasm"/>
    <property type="evidence" value="ECO:0007669"/>
    <property type="project" value="UniProtKB-SubCell"/>
</dbReference>
<dbReference type="NCBIfam" id="NF002636">
    <property type="entry name" value="PRK02304.1-5"/>
    <property type="match status" value="1"/>
</dbReference>
<comment type="function">
    <text evidence="2 12">Catalyzes a salvage reaction resulting in the formation of AMP, that is energically less costly than de novo synthesis.</text>
</comment>
<keyword evidence="10 12" id="KW-0808">Transferase</keyword>
<evidence type="ECO:0000256" key="10">
    <source>
        <dbReference type="ARBA" id="ARBA00022679"/>
    </source>
</evidence>
<dbReference type="GO" id="GO:0006168">
    <property type="term" value="P:adenine salvage"/>
    <property type="evidence" value="ECO:0007669"/>
    <property type="project" value="InterPro"/>
</dbReference>
<dbReference type="AlphaFoldDB" id="A0A9W6VMM7"/>
<dbReference type="EMBL" id="BSTJ01000001">
    <property type="protein sequence ID" value="GLY72864.1"/>
    <property type="molecule type" value="Genomic_DNA"/>
</dbReference>
<keyword evidence="9 12" id="KW-0328">Glycosyltransferase</keyword>
<dbReference type="EC" id="2.4.2.7" evidence="7 12"/>
<dbReference type="RefSeq" id="WP_285618041.1">
    <property type="nucleotide sequence ID" value="NZ_BSTJ01000001.1"/>
</dbReference>
<evidence type="ECO:0000313" key="15">
    <source>
        <dbReference type="Proteomes" id="UP001165135"/>
    </source>
</evidence>
<evidence type="ECO:0000256" key="4">
    <source>
        <dbReference type="ARBA" id="ARBA00004659"/>
    </source>
</evidence>
<dbReference type="InterPro" id="IPR000836">
    <property type="entry name" value="PRTase_dom"/>
</dbReference>
<evidence type="ECO:0000256" key="3">
    <source>
        <dbReference type="ARBA" id="ARBA00004496"/>
    </source>
</evidence>
<name>A0A9W6VMM7_9ACTN</name>
<dbReference type="InterPro" id="IPR029057">
    <property type="entry name" value="PRTase-like"/>
</dbReference>
<evidence type="ECO:0000259" key="13">
    <source>
        <dbReference type="Pfam" id="PF00156"/>
    </source>
</evidence>
<dbReference type="CDD" id="cd06223">
    <property type="entry name" value="PRTases_typeI"/>
    <property type="match status" value="1"/>
</dbReference>
<dbReference type="GO" id="GO:0002055">
    <property type="term" value="F:adenine binding"/>
    <property type="evidence" value="ECO:0007669"/>
    <property type="project" value="TreeGrafter"/>
</dbReference>
<sequence>MNIDALTDRQRLADLIRDNIRTVPDFPRPGIAFLDLCPVFSQPALLGALAGAISDAFAGDFDRVLAIEARGFVVGTAVACHADRPLVLARKSGKLPGPVDSVRYDLEYGSAELQVQRDVLRPGERVIVVDDVLATGGTMAAADELVRRSGAAVAGYAVVVTIPGLGGEGRLGPAKVFSVLPTGN</sequence>
<keyword evidence="8 12" id="KW-0963">Cytoplasm</keyword>
<evidence type="ECO:0000256" key="7">
    <source>
        <dbReference type="ARBA" id="ARBA00011893"/>
    </source>
</evidence>
<dbReference type="PANTHER" id="PTHR32315:SF3">
    <property type="entry name" value="ADENINE PHOSPHORIBOSYLTRANSFERASE"/>
    <property type="match status" value="1"/>
</dbReference>
<evidence type="ECO:0000256" key="5">
    <source>
        <dbReference type="ARBA" id="ARBA00008391"/>
    </source>
</evidence>
<evidence type="ECO:0000256" key="8">
    <source>
        <dbReference type="ARBA" id="ARBA00022490"/>
    </source>
</evidence>
<protein>
    <recommendedName>
        <fullName evidence="7 12">Adenine phosphoribosyltransferase</fullName>
        <shortName evidence="12">APRT</shortName>
        <ecNumber evidence="7 12">2.4.2.7</ecNumber>
    </recommendedName>
</protein>
<comment type="subcellular location">
    <subcellularLocation>
        <location evidence="3 12">Cytoplasm</location>
    </subcellularLocation>
</comment>
<dbReference type="GO" id="GO:0016208">
    <property type="term" value="F:AMP binding"/>
    <property type="evidence" value="ECO:0007669"/>
    <property type="project" value="TreeGrafter"/>
</dbReference>
<dbReference type="Gene3D" id="3.40.50.2020">
    <property type="match status" value="1"/>
</dbReference>
<dbReference type="Proteomes" id="UP001165135">
    <property type="component" value="Unassembled WGS sequence"/>
</dbReference>
<dbReference type="PANTHER" id="PTHR32315">
    <property type="entry name" value="ADENINE PHOSPHORIBOSYLTRANSFERASE"/>
    <property type="match status" value="1"/>
</dbReference>
<accession>A0A9W6VMM7</accession>
<evidence type="ECO:0000313" key="14">
    <source>
        <dbReference type="EMBL" id="GLY72864.1"/>
    </source>
</evidence>
<dbReference type="InterPro" id="IPR050054">
    <property type="entry name" value="UPRTase/APRTase"/>
</dbReference>
<dbReference type="HAMAP" id="MF_00004">
    <property type="entry name" value="Aden_phosphoribosyltr"/>
    <property type="match status" value="1"/>
</dbReference>